<protein>
    <submittedName>
        <fullName evidence="1">Uncharacterized protein</fullName>
    </submittedName>
</protein>
<dbReference type="RefSeq" id="YP_009146575.1">
    <property type="nucleotide sequence ID" value="NC_027331.1"/>
</dbReference>
<sequence>MKNDAMKKIHDILDEMRSAENEILGRAEAVADEFCESFSYGEYGSGRTYFPKGTSADEIPWDFEDEANIEDGKSTVGVWVSSSEMC</sequence>
<organism evidence="1 2">
    <name type="scientific">Citrobacter phage Moon</name>
    <dbReference type="NCBI Taxonomy" id="1540095"/>
    <lineage>
        <taxon>Viruses</taxon>
        <taxon>Duplodnaviria</taxon>
        <taxon>Heunggongvirae</taxon>
        <taxon>Uroviricota</taxon>
        <taxon>Caudoviricetes</taxon>
        <taxon>Pantevenvirales</taxon>
        <taxon>Straboviridae</taxon>
        <taxon>Tevenvirinae</taxon>
        <taxon>Moonvirus</taxon>
        <taxon>Moonvirus moon</taxon>
    </lineage>
</organism>
<name>A0A0A0YTK1_9CAUD</name>
<dbReference type="GeneID" id="24721741"/>
<dbReference type="KEGG" id="vg:24721741"/>
<dbReference type="Proteomes" id="UP000030323">
    <property type="component" value="Segment"/>
</dbReference>
<gene>
    <name evidence="1" type="ORF">CPT_Moon142</name>
</gene>
<dbReference type="EMBL" id="KM236240">
    <property type="protein sequence ID" value="AIX12113.1"/>
    <property type="molecule type" value="Genomic_DNA"/>
</dbReference>
<reference evidence="1 2" key="1">
    <citation type="journal article" date="2015" name="Genome Announc.">
        <title>Complete Genome Sequence of Citrobacter freundii Myophage Moon.</title>
        <authorList>
            <person name="Edwards G.B."/>
            <person name="Luna A.J."/>
            <person name="Hernandez A.C."/>
            <person name="Kuty Everett G.F."/>
        </authorList>
    </citation>
    <scope>NUCLEOTIDE SEQUENCE [LARGE SCALE GENOMIC DNA]</scope>
</reference>
<evidence type="ECO:0000313" key="2">
    <source>
        <dbReference type="Proteomes" id="UP000030323"/>
    </source>
</evidence>
<proteinExistence type="predicted"/>
<keyword evidence="2" id="KW-1185">Reference proteome</keyword>
<accession>A0A0A0YTK1</accession>
<evidence type="ECO:0000313" key="1">
    <source>
        <dbReference type="EMBL" id="AIX12113.1"/>
    </source>
</evidence>